<dbReference type="Pfam" id="PF03795">
    <property type="entry name" value="YCII"/>
    <property type="match status" value="1"/>
</dbReference>
<evidence type="ECO:0000256" key="1">
    <source>
        <dbReference type="ARBA" id="ARBA00007689"/>
    </source>
</evidence>
<organism evidence="3 4">
    <name type="scientific">Catenulispora pinistramenti</name>
    <dbReference type="NCBI Taxonomy" id="2705254"/>
    <lineage>
        <taxon>Bacteria</taxon>
        <taxon>Bacillati</taxon>
        <taxon>Actinomycetota</taxon>
        <taxon>Actinomycetes</taxon>
        <taxon>Catenulisporales</taxon>
        <taxon>Catenulisporaceae</taxon>
        <taxon>Catenulispora</taxon>
    </lineage>
</organism>
<name>A0ABS5KX60_9ACTN</name>
<proteinExistence type="inferred from homology"/>
<evidence type="ECO:0000313" key="4">
    <source>
        <dbReference type="Proteomes" id="UP000730482"/>
    </source>
</evidence>
<comment type="caution">
    <text evidence="3">The sequence shown here is derived from an EMBL/GenBank/DDBJ whole genome shotgun (WGS) entry which is preliminary data.</text>
</comment>
<dbReference type="InterPro" id="IPR011008">
    <property type="entry name" value="Dimeric_a/b-barrel"/>
</dbReference>
<comment type="similarity">
    <text evidence="1">Belongs to the YciI family.</text>
</comment>
<feature type="domain" description="YCII-related" evidence="2">
    <location>
        <begin position="3"/>
        <end position="115"/>
    </location>
</feature>
<dbReference type="PANTHER" id="PTHR35174">
    <property type="entry name" value="BLL7171 PROTEIN-RELATED"/>
    <property type="match status" value="1"/>
</dbReference>
<protein>
    <submittedName>
        <fullName evidence="3">YciI family protein</fullName>
    </submittedName>
</protein>
<dbReference type="Gene3D" id="3.30.70.1060">
    <property type="entry name" value="Dimeric alpha+beta barrel"/>
    <property type="match status" value="1"/>
</dbReference>
<dbReference type="EMBL" id="JAAFYZ010000109">
    <property type="protein sequence ID" value="MBS2550643.1"/>
    <property type="molecule type" value="Genomic_DNA"/>
</dbReference>
<dbReference type="PANTHER" id="PTHR35174:SF4">
    <property type="entry name" value="BLL7163 PROTEIN"/>
    <property type="match status" value="1"/>
</dbReference>
<accession>A0ABS5KX60</accession>
<evidence type="ECO:0000259" key="2">
    <source>
        <dbReference type="Pfam" id="PF03795"/>
    </source>
</evidence>
<dbReference type="SUPFAM" id="SSF54909">
    <property type="entry name" value="Dimeric alpha+beta barrel"/>
    <property type="match status" value="1"/>
</dbReference>
<evidence type="ECO:0000313" key="3">
    <source>
        <dbReference type="EMBL" id="MBS2550643.1"/>
    </source>
</evidence>
<dbReference type="InterPro" id="IPR005545">
    <property type="entry name" value="YCII"/>
</dbReference>
<dbReference type="Proteomes" id="UP000730482">
    <property type="component" value="Unassembled WGS sequence"/>
</dbReference>
<gene>
    <name evidence="3" type="ORF">KGQ19_27600</name>
</gene>
<keyword evidence="4" id="KW-1185">Reference proteome</keyword>
<dbReference type="RefSeq" id="WP_212013854.1">
    <property type="nucleotide sequence ID" value="NZ_JAAFYZ010000109.1"/>
</dbReference>
<reference evidence="3 4" key="1">
    <citation type="submission" date="2020-02" db="EMBL/GenBank/DDBJ databases">
        <title>Acidophilic actinobacteria isolated from forest soil.</title>
        <authorList>
            <person name="Golinska P."/>
        </authorList>
    </citation>
    <scope>NUCLEOTIDE SEQUENCE [LARGE SCALE GENOMIC DNA]</scope>
    <source>
        <strain evidence="3 4">NL8</strain>
    </source>
</reference>
<sequence length="139" mass="15373">MPRFMVFIKGDEGSEAGAMPPTDLFEEMIAYNEQLAKAGVLLAAEGLKPTQAGAKVRFDDKERRTVLDGPFTESKEVVAGYWLLQTSSLQEALEWVKRAPLSGGATLEVRPIFEMSELGPEFTPELREAQQQLREQLGG</sequence>